<dbReference type="AlphaFoldDB" id="A0A399D2L9"/>
<evidence type="ECO:0000313" key="2">
    <source>
        <dbReference type="Proteomes" id="UP000266441"/>
    </source>
</evidence>
<dbReference type="Proteomes" id="UP000266441">
    <property type="component" value="Unassembled WGS sequence"/>
</dbReference>
<gene>
    <name evidence="1" type="ORF">D1164_12905</name>
</gene>
<name>A0A399D2L9_9BACT</name>
<dbReference type="InterPro" id="IPR052519">
    <property type="entry name" value="Euk-type_GlcNAc_Kinase"/>
</dbReference>
<comment type="caution">
    <text evidence="1">The sequence shown here is derived from an EMBL/GenBank/DDBJ whole genome shotgun (WGS) entry which is preliminary data.</text>
</comment>
<dbReference type="PANTHER" id="PTHR43190:SF3">
    <property type="entry name" value="N-ACETYL-D-GLUCOSAMINE KINASE"/>
    <property type="match status" value="1"/>
</dbReference>
<accession>A0A399D2L9</accession>
<sequence length="278" mass="31234">MIAIADSGSSKTDWLFIEKEQETSIKTPGINPFFQNTEEILENQMNLIAYHLKNKTQKVFFYGAGCIKGKSDSVVAKALRKIFSHADIFVEDDMQGAARALLGKKEGIACILGTGANSCYYDGTKILDKVPPLGFILGDEGSGAHIGRLFLNDYFKRALPEDLKAKANKELSLDMPEVLAAVYRKEYPSRYLAGFSTFLGNHKNLSYTQNLIKRSFTEFFSRNIERYENYKNREVSFVGSIAFHYASILKEVAVNRKITIGKIIEKPIAGLKQYHTNT</sequence>
<evidence type="ECO:0000313" key="1">
    <source>
        <dbReference type="EMBL" id="RIH64931.1"/>
    </source>
</evidence>
<dbReference type="RefSeq" id="WP_119350396.1">
    <property type="nucleotide sequence ID" value="NZ_QWET01000008.1"/>
</dbReference>
<dbReference type="PANTHER" id="PTHR43190">
    <property type="entry name" value="N-ACETYL-D-GLUCOSAMINE KINASE"/>
    <property type="match status" value="1"/>
</dbReference>
<proteinExistence type="predicted"/>
<dbReference type="OrthoDB" id="871343at2"/>
<protein>
    <submittedName>
        <fullName evidence="1">ATPase</fullName>
    </submittedName>
</protein>
<dbReference type="Gene3D" id="3.30.420.40">
    <property type="match status" value="2"/>
</dbReference>
<dbReference type="EMBL" id="QWET01000008">
    <property type="protein sequence ID" value="RIH64931.1"/>
    <property type="molecule type" value="Genomic_DNA"/>
</dbReference>
<reference evidence="1 2" key="1">
    <citation type="journal article" date="2015" name="Int. J. Syst. Evol. Microbiol.">
        <title>Mariniphaga sediminis sp. nov., isolated from coastal sediment.</title>
        <authorList>
            <person name="Wang F.Q."/>
            <person name="Shen Q.Y."/>
            <person name="Chen G.J."/>
            <person name="Du Z.J."/>
        </authorList>
    </citation>
    <scope>NUCLEOTIDE SEQUENCE [LARGE SCALE GENOMIC DNA]</scope>
    <source>
        <strain evidence="1 2">SY21</strain>
    </source>
</reference>
<dbReference type="InterPro" id="IPR043129">
    <property type="entry name" value="ATPase_NBD"/>
</dbReference>
<dbReference type="CDD" id="cd24079">
    <property type="entry name" value="ASKHA_NBD_PG1100-like"/>
    <property type="match status" value="1"/>
</dbReference>
<dbReference type="Gene3D" id="1.10.720.160">
    <property type="match status" value="1"/>
</dbReference>
<dbReference type="SUPFAM" id="SSF53067">
    <property type="entry name" value="Actin-like ATPase domain"/>
    <property type="match status" value="2"/>
</dbReference>
<organism evidence="1 2">
    <name type="scientific">Mariniphaga sediminis</name>
    <dbReference type="NCBI Taxonomy" id="1628158"/>
    <lineage>
        <taxon>Bacteria</taxon>
        <taxon>Pseudomonadati</taxon>
        <taxon>Bacteroidota</taxon>
        <taxon>Bacteroidia</taxon>
        <taxon>Marinilabiliales</taxon>
        <taxon>Prolixibacteraceae</taxon>
        <taxon>Mariniphaga</taxon>
    </lineage>
</organism>
<keyword evidence="2" id="KW-1185">Reference proteome</keyword>